<gene>
    <name evidence="6" type="ORF">CWI80_03980</name>
</gene>
<dbReference type="Gene3D" id="1.10.10.10">
    <property type="entry name" value="Winged helix-like DNA-binding domain superfamily/Winged helix DNA-binding domain"/>
    <property type="match status" value="1"/>
</dbReference>
<dbReference type="SUPFAM" id="SSF46785">
    <property type="entry name" value="Winged helix' DNA-binding domain"/>
    <property type="match status" value="1"/>
</dbReference>
<keyword evidence="1" id="KW-0059">Arsenical resistance</keyword>
<dbReference type="InterPro" id="IPR051081">
    <property type="entry name" value="HTH_MetalResp_TranReg"/>
</dbReference>
<feature type="domain" description="HTH arsR-type" evidence="5">
    <location>
        <begin position="1"/>
        <end position="89"/>
    </location>
</feature>
<dbReference type="InterPro" id="IPR036388">
    <property type="entry name" value="WH-like_DNA-bd_sf"/>
</dbReference>
<dbReference type="Pfam" id="PF01022">
    <property type="entry name" value="HTH_5"/>
    <property type="match status" value="1"/>
</dbReference>
<evidence type="ECO:0000256" key="4">
    <source>
        <dbReference type="ARBA" id="ARBA00023163"/>
    </source>
</evidence>
<name>A0A432Z9B0_9GAMM</name>
<dbReference type="PRINTS" id="PR00778">
    <property type="entry name" value="HTHARSR"/>
</dbReference>
<evidence type="ECO:0000256" key="1">
    <source>
        <dbReference type="ARBA" id="ARBA00022849"/>
    </source>
</evidence>
<dbReference type="GO" id="GO:0003677">
    <property type="term" value="F:DNA binding"/>
    <property type="evidence" value="ECO:0007669"/>
    <property type="project" value="UniProtKB-KW"/>
</dbReference>
<dbReference type="EMBL" id="PIQE01000001">
    <property type="protein sequence ID" value="RUO74509.1"/>
    <property type="molecule type" value="Genomic_DNA"/>
</dbReference>
<dbReference type="NCBIfam" id="NF033788">
    <property type="entry name" value="HTH_metalloreg"/>
    <property type="match status" value="1"/>
</dbReference>
<dbReference type="FunFam" id="1.10.10.10:FF:000279">
    <property type="entry name" value="Transcriptional regulator, ArsR family"/>
    <property type="match status" value="1"/>
</dbReference>
<organism evidence="6 7">
    <name type="scientific">Pseudidiomarina sediminum</name>
    <dbReference type="NCBI Taxonomy" id="431675"/>
    <lineage>
        <taxon>Bacteria</taxon>
        <taxon>Pseudomonadati</taxon>
        <taxon>Pseudomonadota</taxon>
        <taxon>Gammaproteobacteria</taxon>
        <taxon>Alteromonadales</taxon>
        <taxon>Idiomarinaceae</taxon>
        <taxon>Pseudidiomarina</taxon>
    </lineage>
</organism>
<keyword evidence="7" id="KW-1185">Reference proteome</keyword>
<dbReference type="Proteomes" id="UP000287022">
    <property type="component" value="Unassembled WGS sequence"/>
</dbReference>
<dbReference type="NCBIfam" id="NF007528">
    <property type="entry name" value="PRK10141.1"/>
    <property type="match status" value="1"/>
</dbReference>
<evidence type="ECO:0000313" key="6">
    <source>
        <dbReference type="EMBL" id="RUO74509.1"/>
    </source>
</evidence>
<keyword evidence="3" id="KW-0238">DNA-binding</keyword>
<accession>A0A432Z9B0</accession>
<dbReference type="AlphaFoldDB" id="A0A432Z9B0"/>
<sequence length="110" mass="12550">MTPLQLFKCLADDTRLKSVLLINQLEEVCVCDLMEALALEQPKVSRHLAELRKCNIVQGERRGQWVYYQLHPQLPTWASAIINETVSNNQGYIADALAKLKTMKQQFSSC</sequence>
<protein>
    <submittedName>
        <fullName evidence="6">Transcriptional regulator</fullName>
    </submittedName>
</protein>
<evidence type="ECO:0000256" key="2">
    <source>
        <dbReference type="ARBA" id="ARBA00023015"/>
    </source>
</evidence>
<dbReference type="PANTHER" id="PTHR33154:SF18">
    <property type="entry name" value="ARSENICAL RESISTANCE OPERON REPRESSOR"/>
    <property type="match status" value="1"/>
</dbReference>
<keyword evidence="4" id="KW-0804">Transcription</keyword>
<dbReference type="RefSeq" id="WP_026861643.1">
    <property type="nucleotide sequence ID" value="NZ_JAHVIQ010000001.1"/>
</dbReference>
<reference evidence="7" key="1">
    <citation type="journal article" date="2018" name="Front. Microbiol.">
        <title>Genome-Based Analysis Reveals the Taxonomy and Diversity of the Family Idiomarinaceae.</title>
        <authorList>
            <person name="Liu Y."/>
            <person name="Lai Q."/>
            <person name="Shao Z."/>
        </authorList>
    </citation>
    <scope>NUCLEOTIDE SEQUENCE [LARGE SCALE GENOMIC DNA]</scope>
    <source>
        <strain evidence="7">c121</strain>
    </source>
</reference>
<dbReference type="GO" id="GO:0046685">
    <property type="term" value="P:response to arsenic-containing substance"/>
    <property type="evidence" value="ECO:0007669"/>
    <property type="project" value="UniProtKB-KW"/>
</dbReference>
<dbReference type="CDD" id="cd00090">
    <property type="entry name" value="HTH_ARSR"/>
    <property type="match status" value="1"/>
</dbReference>
<evidence type="ECO:0000256" key="3">
    <source>
        <dbReference type="ARBA" id="ARBA00023125"/>
    </source>
</evidence>
<dbReference type="PROSITE" id="PS50987">
    <property type="entry name" value="HTH_ARSR_2"/>
    <property type="match status" value="1"/>
</dbReference>
<evidence type="ECO:0000313" key="7">
    <source>
        <dbReference type="Proteomes" id="UP000287022"/>
    </source>
</evidence>
<dbReference type="SMART" id="SM00418">
    <property type="entry name" value="HTH_ARSR"/>
    <property type="match status" value="1"/>
</dbReference>
<dbReference type="InterPro" id="IPR001845">
    <property type="entry name" value="HTH_ArsR_DNA-bd_dom"/>
</dbReference>
<evidence type="ECO:0000259" key="5">
    <source>
        <dbReference type="PROSITE" id="PS50987"/>
    </source>
</evidence>
<proteinExistence type="predicted"/>
<dbReference type="PANTHER" id="PTHR33154">
    <property type="entry name" value="TRANSCRIPTIONAL REGULATOR, ARSR FAMILY"/>
    <property type="match status" value="1"/>
</dbReference>
<dbReference type="GO" id="GO:0003700">
    <property type="term" value="F:DNA-binding transcription factor activity"/>
    <property type="evidence" value="ECO:0007669"/>
    <property type="project" value="InterPro"/>
</dbReference>
<comment type="caution">
    <text evidence="6">The sequence shown here is derived from an EMBL/GenBank/DDBJ whole genome shotgun (WGS) entry which is preliminary data.</text>
</comment>
<dbReference type="InterPro" id="IPR036390">
    <property type="entry name" value="WH_DNA-bd_sf"/>
</dbReference>
<dbReference type="STRING" id="1122124.GCA_000423165_00600"/>
<keyword evidence="2" id="KW-0805">Transcription regulation</keyword>
<dbReference type="InterPro" id="IPR011991">
    <property type="entry name" value="ArsR-like_HTH"/>
</dbReference>